<keyword evidence="4 7" id="KW-0472">Membrane</keyword>
<dbReference type="Pfam" id="PF20684">
    <property type="entry name" value="Fung_rhodopsin"/>
    <property type="match status" value="1"/>
</dbReference>
<feature type="transmembrane region" description="Helical" evidence="7">
    <location>
        <begin position="24"/>
        <end position="45"/>
    </location>
</feature>
<evidence type="ECO:0000256" key="5">
    <source>
        <dbReference type="ARBA" id="ARBA00038359"/>
    </source>
</evidence>
<evidence type="ECO:0000256" key="7">
    <source>
        <dbReference type="SAM" id="Phobius"/>
    </source>
</evidence>
<dbReference type="OMA" id="YESTHFA"/>
<name>M7TVC4_EUTLA</name>
<evidence type="ECO:0000256" key="4">
    <source>
        <dbReference type="ARBA" id="ARBA00023136"/>
    </source>
</evidence>
<dbReference type="HOGENOM" id="CLU_028200_0_1_1"/>
<keyword evidence="2 7" id="KW-0812">Transmembrane</keyword>
<dbReference type="GO" id="GO:0016020">
    <property type="term" value="C:membrane"/>
    <property type="evidence" value="ECO:0007669"/>
    <property type="project" value="UniProtKB-SubCell"/>
</dbReference>
<evidence type="ECO:0000256" key="3">
    <source>
        <dbReference type="ARBA" id="ARBA00022989"/>
    </source>
</evidence>
<dbReference type="InterPro" id="IPR049326">
    <property type="entry name" value="Rhodopsin_dom_fungi"/>
</dbReference>
<dbReference type="PANTHER" id="PTHR33048:SF47">
    <property type="entry name" value="INTEGRAL MEMBRANE PROTEIN-RELATED"/>
    <property type="match status" value="1"/>
</dbReference>
<sequence length="343" mass="38713">MAVPTADQILWMQEHIDETRVPGIHISNGICLAASTISVILRFISRRTGGFGLGKDDYCLFVGYLMYLLYVISFSFSTRYGQGRHVLLVTNIRAFAINNLLDMSFYVWGISFIKYSILAQYHRIFPSKQFHKVLYLVGAIVTSWALSAFFASIFNCYPVRRSWDTTVPGHCIDYGKVTLIIGIFNIFIDFAMLAAPMPLLWKLQMSTRRKVFLSGAFVAGSMAFVVSIARLFYAREVIVTWDSSWDNVMVGILSQLEMCTAIVAGCSITYRPLIERVFRIGSTSKVTGASASANSRQGWSKINVQHDIVMVSDARKPQPAKEPDEEQLRDWEMQTRGADGNWK</sequence>
<proteinExistence type="inferred from homology"/>
<feature type="region of interest" description="Disordered" evidence="6">
    <location>
        <begin position="313"/>
        <end position="343"/>
    </location>
</feature>
<evidence type="ECO:0000259" key="8">
    <source>
        <dbReference type="Pfam" id="PF20684"/>
    </source>
</evidence>
<accession>M7TVC4</accession>
<feature type="domain" description="Rhodopsin" evidence="8">
    <location>
        <begin position="41"/>
        <end position="276"/>
    </location>
</feature>
<evidence type="ECO:0000313" key="10">
    <source>
        <dbReference type="Proteomes" id="UP000012174"/>
    </source>
</evidence>
<evidence type="ECO:0000313" key="9">
    <source>
        <dbReference type="EMBL" id="EMR70595.1"/>
    </source>
</evidence>
<feature type="transmembrane region" description="Helical" evidence="7">
    <location>
        <begin position="248"/>
        <end position="270"/>
    </location>
</feature>
<organism evidence="9 10">
    <name type="scientific">Eutypa lata (strain UCR-EL1)</name>
    <name type="common">Grapevine dieback disease fungus</name>
    <name type="synonym">Eutypa armeniacae</name>
    <dbReference type="NCBI Taxonomy" id="1287681"/>
    <lineage>
        <taxon>Eukaryota</taxon>
        <taxon>Fungi</taxon>
        <taxon>Dikarya</taxon>
        <taxon>Ascomycota</taxon>
        <taxon>Pezizomycotina</taxon>
        <taxon>Sordariomycetes</taxon>
        <taxon>Xylariomycetidae</taxon>
        <taxon>Xylariales</taxon>
        <taxon>Diatrypaceae</taxon>
        <taxon>Eutypa</taxon>
    </lineage>
</organism>
<feature type="compositionally biased region" description="Basic and acidic residues" evidence="6">
    <location>
        <begin position="313"/>
        <end position="333"/>
    </location>
</feature>
<feature type="transmembrane region" description="Helical" evidence="7">
    <location>
        <begin position="174"/>
        <end position="199"/>
    </location>
</feature>
<dbReference type="Proteomes" id="UP000012174">
    <property type="component" value="Unassembled WGS sequence"/>
</dbReference>
<comment type="similarity">
    <text evidence="5">Belongs to the SAT4 family.</text>
</comment>
<reference evidence="10" key="1">
    <citation type="journal article" date="2013" name="Genome Announc.">
        <title>Draft genome sequence of the grapevine dieback fungus Eutypa lata UCR-EL1.</title>
        <authorList>
            <person name="Blanco-Ulate B."/>
            <person name="Rolshausen P.E."/>
            <person name="Cantu D."/>
        </authorList>
    </citation>
    <scope>NUCLEOTIDE SEQUENCE [LARGE SCALE GENOMIC DNA]</scope>
    <source>
        <strain evidence="10">UCR-EL1</strain>
    </source>
</reference>
<dbReference type="KEGG" id="ela:UCREL1_2369"/>
<dbReference type="PANTHER" id="PTHR33048">
    <property type="entry name" value="PTH11-LIKE INTEGRAL MEMBRANE PROTEIN (AFU_ORTHOLOGUE AFUA_5G11245)"/>
    <property type="match status" value="1"/>
</dbReference>
<evidence type="ECO:0000256" key="1">
    <source>
        <dbReference type="ARBA" id="ARBA00004141"/>
    </source>
</evidence>
<evidence type="ECO:0000256" key="2">
    <source>
        <dbReference type="ARBA" id="ARBA00022692"/>
    </source>
</evidence>
<comment type="subcellular location">
    <subcellularLocation>
        <location evidence="1">Membrane</location>
        <topology evidence="1">Multi-pass membrane protein</topology>
    </subcellularLocation>
</comment>
<feature type="transmembrane region" description="Helical" evidence="7">
    <location>
        <begin position="57"/>
        <end position="76"/>
    </location>
</feature>
<dbReference type="InterPro" id="IPR052337">
    <property type="entry name" value="SAT4-like"/>
</dbReference>
<dbReference type="EMBL" id="KB705830">
    <property type="protein sequence ID" value="EMR70595.1"/>
    <property type="molecule type" value="Genomic_DNA"/>
</dbReference>
<dbReference type="OrthoDB" id="5278984at2759"/>
<evidence type="ECO:0000256" key="6">
    <source>
        <dbReference type="SAM" id="MobiDB-lite"/>
    </source>
</evidence>
<feature type="transmembrane region" description="Helical" evidence="7">
    <location>
        <begin position="133"/>
        <end position="154"/>
    </location>
</feature>
<keyword evidence="3 7" id="KW-1133">Transmembrane helix</keyword>
<dbReference type="eggNOG" id="ENOG502S025">
    <property type="taxonomic scope" value="Eukaryota"/>
</dbReference>
<feature type="transmembrane region" description="Helical" evidence="7">
    <location>
        <begin position="211"/>
        <end position="233"/>
    </location>
</feature>
<gene>
    <name evidence="9" type="ORF">UCREL1_2369</name>
</gene>
<keyword evidence="10" id="KW-1185">Reference proteome</keyword>
<dbReference type="AlphaFoldDB" id="M7TVC4"/>
<protein>
    <submittedName>
        <fullName evidence="9">Putative integral membrane protein</fullName>
    </submittedName>
</protein>